<dbReference type="RefSeq" id="WP_166400943.1">
    <property type="nucleotide sequence ID" value="NZ_JAANAS010000094.1"/>
</dbReference>
<feature type="transmembrane region" description="Helical" evidence="1">
    <location>
        <begin position="44"/>
        <end position="68"/>
    </location>
</feature>
<evidence type="ECO:0000313" key="3">
    <source>
        <dbReference type="Proteomes" id="UP000643701"/>
    </source>
</evidence>
<accession>A0A967E7E1</accession>
<organism evidence="2 3">
    <name type="scientific">Psychroflexus maritimus</name>
    <dbReference type="NCBI Taxonomy" id="2714865"/>
    <lineage>
        <taxon>Bacteria</taxon>
        <taxon>Pseudomonadati</taxon>
        <taxon>Bacteroidota</taxon>
        <taxon>Flavobacteriia</taxon>
        <taxon>Flavobacteriales</taxon>
        <taxon>Flavobacteriaceae</taxon>
        <taxon>Psychroflexus</taxon>
    </lineage>
</organism>
<name>A0A967E7E1_9FLAO</name>
<dbReference type="Proteomes" id="UP000643701">
    <property type="component" value="Unassembled WGS sequence"/>
</dbReference>
<feature type="transmembrane region" description="Helical" evidence="1">
    <location>
        <begin position="12"/>
        <end position="32"/>
    </location>
</feature>
<gene>
    <name evidence="2" type="ORF">G7034_10660</name>
</gene>
<comment type="caution">
    <text evidence="2">The sequence shown here is derived from an EMBL/GenBank/DDBJ whole genome shotgun (WGS) entry which is preliminary data.</text>
</comment>
<proteinExistence type="predicted"/>
<keyword evidence="1" id="KW-1133">Transmembrane helix</keyword>
<protein>
    <submittedName>
        <fullName evidence="2">Uncharacterized protein</fullName>
    </submittedName>
</protein>
<keyword evidence="1" id="KW-0472">Membrane</keyword>
<reference evidence="2" key="1">
    <citation type="submission" date="2020-03" db="EMBL/GenBank/DDBJ databases">
        <title>Psychroflexus Maritimus sp. nov., isolate from marine sediment.</title>
        <authorList>
            <person name="Zhong Y.-L."/>
        </authorList>
    </citation>
    <scope>NUCLEOTIDE SEQUENCE</scope>
    <source>
        <strain evidence="2">C1</strain>
    </source>
</reference>
<dbReference type="EMBL" id="JAANAS010000094">
    <property type="protein sequence ID" value="NGZ90711.1"/>
    <property type="molecule type" value="Genomic_DNA"/>
</dbReference>
<dbReference type="AlphaFoldDB" id="A0A967E7E1"/>
<keyword evidence="1" id="KW-0812">Transmembrane</keyword>
<evidence type="ECO:0000313" key="2">
    <source>
        <dbReference type="EMBL" id="NGZ90711.1"/>
    </source>
</evidence>
<keyword evidence="3" id="KW-1185">Reference proteome</keyword>
<evidence type="ECO:0000256" key="1">
    <source>
        <dbReference type="SAM" id="Phobius"/>
    </source>
</evidence>
<sequence>MELDLIKNIVDFGLVVLIWLVQLCIYPAFSYFKKDELLKWHKSYTPRITSVVLPLMATQLSLSIYFVYNEATTIALINLILVILTWVSTFLIYVPLHNKIKANQTPLKSSKKLVDYNWLRVFLWNLIFLINLFF</sequence>
<feature type="transmembrane region" description="Helical" evidence="1">
    <location>
        <begin position="74"/>
        <end position="96"/>
    </location>
</feature>
<feature type="transmembrane region" description="Helical" evidence="1">
    <location>
        <begin position="117"/>
        <end position="133"/>
    </location>
</feature>